<sequence>MPRTLLRTTLLAVTLLLALPLVARADDQSFARAAITQAVTLDRHETATSKALAKVDTRGLAAVPGARRAIKLVRRQVDRMRAAVTPEQTSTPEGETAKRKLLEILAAEKRAYGTLDSALVAYKRGDNATARTLLSRAKRSIASIRVQAGRLGSELQAMAA</sequence>
<evidence type="ECO:0000256" key="1">
    <source>
        <dbReference type="SAM" id="SignalP"/>
    </source>
</evidence>
<accession>A0ABU4HT08</accession>
<dbReference type="EMBL" id="JAWSTH010000056">
    <property type="protein sequence ID" value="MDW5596455.1"/>
    <property type="molecule type" value="Genomic_DNA"/>
</dbReference>
<reference evidence="3" key="1">
    <citation type="submission" date="2023-07" db="EMBL/GenBank/DDBJ databases">
        <title>Conexibacter stalactiti sp. nov., isolated from stalactites in a lava cave and emended description of the genus Conexibacter.</title>
        <authorList>
            <person name="Lee S.D."/>
        </authorList>
    </citation>
    <scope>NUCLEOTIDE SEQUENCE [LARGE SCALE GENOMIC DNA]</scope>
    <source>
        <strain evidence="3">KCTC 39840</strain>
    </source>
</reference>
<gene>
    <name evidence="2" type="ORF">R7226_19060</name>
</gene>
<evidence type="ECO:0000313" key="3">
    <source>
        <dbReference type="Proteomes" id="UP001284601"/>
    </source>
</evidence>
<feature type="signal peptide" evidence="1">
    <location>
        <begin position="1"/>
        <end position="25"/>
    </location>
</feature>
<name>A0ABU4HT08_9ACTN</name>
<evidence type="ECO:0000313" key="2">
    <source>
        <dbReference type="EMBL" id="MDW5596455.1"/>
    </source>
</evidence>
<comment type="caution">
    <text evidence="2">The sequence shown here is derived from an EMBL/GenBank/DDBJ whole genome shotgun (WGS) entry which is preliminary data.</text>
</comment>
<organism evidence="2 3">
    <name type="scientific">Conexibacter stalactiti</name>
    <dbReference type="NCBI Taxonomy" id="1940611"/>
    <lineage>
        <taxon>Bacteria</taxon>
        <taxon>Bacillati</taxon>
        <taxon>Actinomycetota</taxon>
        <taxon>Thermoleophilia</taxon>
        <taxon>Solirubrobacterales</taxon>
        <taxon>Conexibacteraceae</taxon>
        <taxon>Conexibacter</taxon>
    </lineage>
</organism>
<dbReference type="RefSeq" id="WP_318598841.1">
    <property type="nucleotide sequence ID" value="NZ_JAWSTH010000056.1"/>
</dbReference>
<keyword evidence="3" id="KW-1185">Reference proteome</keyword>
<feature type="chain" id="PRO_5046040173" description="DUF4142 domain-containing protein" evidence="1">
    <location>
        <begin position="26"/>
        <end position="160"/>
    </location>
</feature>
<protein>
    <recommendedName>
        <fullName evidence="4">DUF4142 domain-containing protein</fullName>
    </recommendedName>
</protein>
<dbReference type="Proteomes" id="UP001284601">
    <property type="component" value="Unassembled WGS sequence"/>
</dbReference>
<evidence type="ECO:0008006" key="4">
    <source>
        <dbReference type="Google" id="ProtNLM"/>
    </source>
</evidence>
<keyword evidence="1" id="KW-0732">Signal</keyword>
<proteinExistence type="predicted"/>